<sequence>MTVVQKIDRRQAQRFQADFNICFSINGGAEIVSNALNFTSRSLAIRSDVLAQKGDRITVYFGGLPALEGEIVRVFPEGFAVLLGQDSLALMAHAHPDCSESAFHAAGAAGPVETVTSPFIRTRSSVPSRALISSGVGYQPGYNRHFLSIVTPDLEALENISAIRINADDVRWTASALKFERRNNRGIAVMSLNDWQVHMGAAYGLKISVMTEDRREWTLEIDAEPIAEHLESLSPMKMAVSA</sequence>
<dbReference type="Proteomes" id="UP001596116">
    <property type="component" value="Unassembled WGS sequence"/>
</dbReference>
<accession>A0ABW1KXE1</accession>
<evidence type="ECO:0000313" key="1">
    <source>
        <dbReference type="EMBL" id="MFC6036766.1"/>
    </source>
</evidence>
<evidence type="ECO:0000313" key="2">
    <source>
        <dbReference type="Proteomes" id="UP001596116"/>
    </source>
</evidence>
<evidence type="ECO:0008006" key="3">
    <source>
        <dbReference type="Google" id="ProtNLM"/>
    </source>
</evidence>
<organism evidence="1 2">
    <name type="scientific">Hyphococcus aureus</name>
    <dbReference type="NCBI Taxonomy" id="2666033"/>
    <lineage>
        <taxon>Bacteria</taxon>
        <taxon>Pseudomonadati</taxon>
        <taxon>Pseudomonadota</taxon>
        <taxon>Alphaproteobacteria</taxon>
        <taxon>Parvularculales</taxon>
        <taxon>Parvularculaceae</taxon>
        <taxon>Hyphococcus</taxon>
    </lineage>
</organism>
<gene>
    <name evidence="1" type="ORF">ACFMB1_14500</name>
</gene>
<comment type="caution">
    <text evidence="1">The sequence shown here is derived from an EMBL/GenBank/DDBJ whole genome shotgun (WGS) entry which is preliminary data.</text>
</comment>
<name>A0ABW1KXE1_9PROT</name>
<protein>
    <recommendedName>
        <fullName evidence="3">PilZ domain-containing protein</fullName>
    </recommendedName>
</protein>
<dbReference type="EMBL" id="JBHPON010000002">
    <property type="protein sequence ID" value="MFC6036766.1"/>
    <property type="molecule type" value="Genomic_DNA"/>
</dbReference>
<keyword evidence="2" id="KW-1185">Reference proteome</keyword>
<reference evidence="1 2" key="1">
    <citation type="submission" date="2024-09" db="EMBL/GenBank/DDBJ databases">
        <authorList>
            <person name="Zhang Z.-H."/>
        </authorList>
    </citation>
    <scope>NUCLEOTIDE SEQUENCE [LARGE SCALE GENOMIC DNA]</scope>
    <source>
        <strain evidence="1 2">HHTR114</strain>
    </source>
</reference>
<dbReference type="RefSeq" id="WP_379881991.1">
    <property type="nucleotide sequence ID" value="NZ_JBHPON010000002.1"/>
</dbReference>
<proteinExistence type="predicted"/>